<keyword evidence="3" id="KW-1185">Reference proteome</keyword>
<keyword evidence="1" id="KW-0472">Membrane</keyword>
<evidence type="ECO:0000313" key="3">
    <source>
        <dbReference type="Proteomes" id="UP000006038"/>
    </source>
</evidence>
<proteinExistence type="predicted"/>
<feature type="transmembrane region" description="Helical" evidence="1">
    <location>
        <begin position="32"/>
        <end position="52"/>
    </location>
</feature>
<dbReference type="Gramene" id="OB05G20030.1">
    <property type="protein sequence ID" value="OB05G20030.1"/>
    <property type="gene ID" value="OB05G20030"/>
</dbReference>
<evidence type="ECO:0000313" key="2">
    <source>
        <dbReference type="EnsemblPlants" id="OB05G20030.1"/>
    </source>
</evidence>
<evidence type="ECO:0000256" key="1">
    <source>
        <dbReference type="SAM" id="Phobius"/>
    </source>
</evidence>
<reference evidence="2" key="1">
    <citation type="journal article" date="2013" name="Nat. Commun.">
        <title>Whole-genome sequencing of Oryza brachyantha reveals mechanisms underlying Oryza genome evolution.</title>
        <authorList>
            <person name="Chen J."/>
            <person name="Huang Q."/>
            <person name="Gao D."/>
            <person name="Wang J."/>
            <person name="Lang Y."/>
            <person name="Liu T."/>
            <person name="Li B."/>
            <person name="Bai Z."/>
            <person name="Luis Goicoechea J."/>
            <person name="Liang C."/>
            <person name="Chen C."/>
            <person name="Zhang W."/>
            <person name="Sun S."/>
            <person name="Liao Y."/>
            <person name="Zhang X."/>
            <person name="Yang L."/>
            <person name="Song C."/>
            <person name="Wang M."/>
            <person name="Shi J."/>
            <person name="Liu G."/>
            <person name="Liu J."/>
            <person name="Zhou H."/>
            <person name="Zhou W."/>
            <person name="Yu Q."/>
            <person name="An N."/>
            <person name="Chen Y."/>
            <person name="Cai Q."/>
            <person name="Wang B."/>
            <person name="Liu B."/>
            <person name="Min J."/>
            <person name="Huang Y."/>
            <person name="Wu H."/>
            <person name="Li Z."/>
            <person name="Zhang Y."/>
            <person name="Yin Y."/>
            <person name="Song W."/>
            <person name="Jiang J."/>
            <person name="Jackson S.A."/>
            <person name="Wing R.A."/>
            <person name="Wang J."/>
            <person name="Chen M."/>
        </authorList>
    </citation>
    <scope>NUCLEOTIDE SEQUENCE [LARGE SCALE GENOMIC DNA]</scope>
    <source>
        <strain evidence="2">cv. IRGC 101232</strain>
    </source>
</reference>
<dbReference type="EnsemblPlants" id="OB05G20030.1">
    <property type="protein sequence ID" value="OB05G20030.1"/>
    <property type="gene ID" value="OB05G20030"/>
</dbReference>
<name>J3M5X9_ORYBR</name>
<keyword evidence="1" id="KW-0812">Transmembrane</keyword>
<sequence length="154" mass="18336">MIIIRDSHHIKRFAFLKIITSPNPEDRGDSRIILLGKDFYAYFFWVIYTILYSRKMIYTSYRSTGCNVISIRLIRDRFTPRGAYTSRLSKFCSKTSYENLYREGFPAAQQFFHTNLAARRCYWHNNWRFLLRLNLSAFPGTSKSNATAATYRRR</sequence>
<protein>
    <submittedName>
        <fullName evidence="2">Uncharacterized protein</fullName>
    </submittedName>
</protein>
<dbReference type="Proteomes" id="UP000006038">
    <property type="component" value="Chromosome 5"/>
</dbReference>
<organism evidence="2">
    <name type="scientific">Oryza brachyantha</name>
    <name type="common">malo sina</name>
    <dbReference type="NCBI Taxonomy" id="4533"/>
    <lineage>
        <taxon>Eukaryota</taxon>
        <taxon>Viridiplantae</taxon>
        <taxon>Streptophyta</taxon>
        <taxon>Embryophyta</taxon>
        <taxon>Tracheophyta</taxon>
        <taxon>Spermatophyta</taxon>
        <taxon>Magnoliopsida</taxon>
        <taxon>Liliopsida</taxon>
        <taxon>Poales</taxon>
        <taxon>Poaceae</taxon>
        <taxon>BOP clade</taxon>
        <taxon>Oryzoideae</taxon>
        <taxon>Oryzeae</taxon>
        <taxon>Oryzinae</taxon>
        <taxon>Oryza</taxon>
    </lineage>
</organism>
<keyword evidence="1" id="KW-1133">Transmembrane helix</keyword>
<dbReference type="AlphaFoldDB" id="J3M5X9"/>
<dbReference type="HOGENOM" id="CLU_1707020_0_0_1"/>
<reference evidence="2" key="2">
    <citation type="submission" date="2013-04" db="UniProtKB">
        <authorList>
            <consortium name="EnsemblPlants"/>
        </authorList>
    </citation>
    <scope>IDENTIFICATION</scope>
</reference>
<accession>J3M5X9</accession>